<gene>
    <name evidence="1" type="ORF">AKJ57_00145</name>
</gene>
<sequence length="69" mass="7838">MSETKRVLHFPIRDSEQLIRIVEGLTEFEADIDASSTPSSIEIEVYGSEEEVEEISRKVQELVEESEAP</sequence>
<proteinExistence type="predicted"/>
<evidence type="ECO:0000313" key="1">
    <source>
        <dbReference type="EMBL" id="KXA91732.1"/>
    </source>
</evidence>
<dbReference type="Pfam" id="PF09840">
    <property type="entry name" value="DUF2067"/>
    <property type="match status" value="1"/>
</dbReference>
<name>A0A133UC11_9EURY</name>
<dbReference type="InterPro" id="IPR019202">
    <property type="entry name" value="DUF2067"/>
</dbReference>
<protein>
    <recommendedName>
        <fullName evidence="3">NIL domain-containing protein</fullName>
    </recommendedName>
</protein>
<evidence type="ECO:0000313" key="2">
    <source>
        <dbReference type="Proteomes" id="UP000070163"/>
    </source>
</evidence>
<dbReference type="EMBL" id="LHXJ01000001">
    <property type="protein sequence ID" value="KXA91732.1"/>
    <property type="molecule type" value="Genomic_DNA"/>
</dbReference>
<evidence type="ECO:0008006" key="3">
    <source>
        <dbReference type="Google" id="ProtNLM"/>
    </source>
</evidence>
<dbReference type="AlphaFoldDB" id="A0A133UC11"/>
<organism evidence="1 2">
    <name type="scientific">candidate division MSBL1 archaeon SCGC-AAA259A05</name>
    <dbReference type="NCBI Taxonomy" id="1698259"/>
    <lineage>
        <taxon>Archaea</taxon>
        <taxon>Methanobacteriati</taxon>
        <taxon>Methanobacteriota</taxon>
        <taxon>candidate division MSBL1</taxon>
    </lineage>
</organism>
<comment type="caution">
    <text evidence="1">The sequence shown here is derived from an EMBL/GenBank/DDBJ whole genome shotgun (WGS) entry which is preliminary data.</text>
</comment>
<accession>A0A133UC11</accession>
<dbReference type="Proteomes" id="UP000070163">
    <property type="component" value="Unassembled WGS sequence"/>
</dbReference>
<keyword evidence="2" id="KW-1185">Reference proteome</keyword>
<reference evidence="1 2" key="1">
    <citation type="journal article" date="2016" name="Sci. Rep.">
        <title>Metabolic traits of an uncultured archaeal lineage -MSBL1- from brine pools of the Red Sea.</title>
        <authorList>
            <person name="Mwirichia R."/>
            <person name="Alam I."/>
            <person name="Rashid M."/>
            <person name="Vinu M."/>
            <person name="Ba-Alawi W."/>
            <person name="Anthony Kamau A."/>
            <person name="Kamanda Ngugi D."/>
            <person name="Goker M."/>
            <person name="Klenk H.P."/>
            <person name="Bajic V."/>
            <person name="Stingl U."/>
        </authorList>
    </citation>
    <scope>NUCLEOTIDE SEQUENCE [LARGE SCALE GENOMIC DNA]</scope>
    <source>
        <strain evidence="1">SCGC-AAA259A05</strain>
    </source>
</reference>